<dbReference type="KEGG" id="gza:IC807_14890"/>
<dbReference type="Proteomes" id="UP000516388">
    <property type="component" value="Chromosome"/>
</dbReference>
<dbReference type="EMBL" id="CP061470">
    <property type="protein sequence ID" value="QNU17637.1"/>
    <property type="molecule type" value="Genomic_DNA"/>
</dbReference>
<evidence type="ECO:0008006" key="3">
    <source>
        <dbReference type="Google" id="ProtNLM"/>
    </source>
</evidence>
<dbReference type="PROSITE" id="PS51257">
    <property type="entry name" value="PROKAR_LIPOPROTEIN"/>
    <property type="match status" value="1"/>
</dbReference>
<protein>
    <recommendedName>
        <fullName evidence="3">Lipoprotein</fullName>
    </recommendedName>
</protein>
<gene>
    <name evidence="1" type="ORF">IC807_14890</name>
</gene>
<evidence type="ECO:0000313" key="2">
    <source>
        <dbReference type="Proteomes" id="UP000516388"/>
    </source>
</evidence>
<name>A0A7H1SBH6_9BACL</name>
<accession>A0A7H1SBH6</accession>
<dbReference type="RefSeq" id="WP_015373799.1">
    <property type="nucleotide sequence ID" value="NZ_CP061470.1"/>
</dbReference>
<proteinExistence type="predicted"/>
<evidence type="ECO:0000313" key="1">
    <source>
        <dbReference type="EMBL" id="QNU17637.1"/>
    </source>
</evidence>
<sequence>MKNRWLWLLIAVWLSGCQSGDIQPPDLRLAVDGETIDHRLGTYTWSTGGRGVVADAAAPPLLVKNMNPHPVAPGAKLHLQFDDRPLTIEAGVWNGGDADWRPVQNGIITLPEKKGAYIYAIHASWKKGDAIYAFFIEVR</sequence>
<keyword evidence="2" id="KW-1185">Reference proteome</keyword>
<dbReference type="AlphaFoldDB" id="A0A7H1SBH6"/>
<organism evidence="1 2">
    <name type="scientific">Geobacillus zalihae</name>
    <dbReference type="NCBI Taxonomy" id="213419"/>
    <lineage>
        <taxon>Bacteria</taxon>
        <taxon>Bacillati</taxon>
        <taxon>Bacillota</taxon>
        <taxon>Bacilli</taxon>
        <taxon>Bacillales</taxon>
        <taxon>Anoxybacillaceae</taxon>
        <taxon>Geobacillus</taxon>
    </lineage>
</organism>
<reference evidence="1 2" key="1">
    <citation type="submission" date="2020-09" db="EMBL/GenBank/DDBJ databases">
        <title>Complete Geobacillus genomes through the use of hybrid genome assembly.</title>
        <authorList>
            <person name="Vera D.L."/>
            <person name="Venkateswaran K."/>
            <person name="Singh N.K."/>
            <person name="Landry K."/>
        </authorList>
    </citation>
    <scope>NUCLEOTIDE SEQUENCE [LARGE SCALE GENOMIC DNA]</scope>
    <source>
        <strain evidence="1 2">SURF-189</strain>
    </source>
</reference>